<keyword evidence="1" id="KW-1133">Transmembrane helix</keyword>
<dbReference type="Proteomes" id="UP000799438">
    <property type="component" value="Unassembled WGS sequence"/>
</dbReference>
<evidence type="ECO:0000313" key="2">
    <source>
        <dbReference type="EMBL" id="KAF2135768.1"/>
    </source>
</evidence>
<dbReference type="AlphaFoldDB" id="A0A6A6AWX3"/>
<keyword evidence="1" id="KW-0812">Transmembrane</keyword>
<organism evidence="2 3">
    <name type="scientific">Aplosporella prunicola CBS 121167</name>
    <dbReference type="NCBI Taxonomy" id="1176127"/>
    <lineage>
        <taxon>Eukaryota</taxon>
        <taxon>Fungi</taxon>
        <taxon>Dikarya</taxon>
        <taxon>Ascomycota</taxon>
        <taxon>Pezizomycotina</taxon>
        <taxon>Dothideomycetes</taxon>
        <taxon>Dothideomycetes incertae sedis</taxon>
        <taxon>Botryosphaeriales</taxon>
        <taxon>Aplosporellaceae</taxon>
        <taxon>Aplosporella</taxon>
    </lineage>
</organism>
<feature type="transmembrane region" description="Helical" evidence="1">
    <location>
        <begin position="189"/>
        <end position="208"/>
    </location>
</feature>
<dbReference type="EMBL" id="ML995553">
    <property type="protein sequence ID" value="KAF2135768.1"/>
    <property type="molecule type" value="Genomic_DNA"/>
</dbReference>
<name>A0A6A6AWX3_9PEZI</name>
<accession>A0A6A6AWX3</accession>
<reference evidence="2" key="1">
    <citation type="journal article" date="2020" name="Stud. Mycol.">
        <title>101 Dothideomycetes genomes: a test case for predicting lifestyles and emergence of pathogens.</title>
        <authorList>
            <person name="Haridas S."/>
            <person name="Albert R."/>
            <person name="Binder M."/>
            <person name="Bloem J."/>
            <person name="Labutti K."/>
            <person name="Salamov A."/>
            <person name="Andreopoulos B."/>
            <person name="Baker S."/>
            <person name="Barry K."/>
            <person name="Bills G."/>
            <person name="Bluhm B."/>
            <person name="Cannon C."/>
            <person name="Castanera R."/>
            <person name="Culley D."/>
            <person name="Daum C."/>
            <person name="Ezra D."/>
            <person name="Gonzalez J."/>
            <person name="Henrissat B."/>
            <person name="Kuo A."/>
            <person name="Liang C."/>
            <person name="Lipzen A."/>
            <person name="Lutzoni F."/>
            <person name="Magnuson J."/>
            <person name="Mondo S."/>
            <person name="Nolan M."/>
            <person name="Ohm R."/>
            <person name="Pangilinan J."/>
            <person name="Park H.-J."/>
            <person name="Ramirez L."/>
            <person name="Alfaro M."/>
            <person name="Sun H."/>
            <person name="Tritt A."/>
            <person name="Yoshinaga Y."/>
            <person name="Zwiers L.-H."/>
            <person name="Turgeon B."/>
            <person name="Goodwin S."/>
            <person name="Spatafora J."/>
            <person name="Crous P."/>
            <person name="Grigoriev I."/>
        </authorList>
    </citation>
    <scope>NUCLEOTIDE SEQUENCE</scope>
    <source>
        <strain evidence="2">CBS 121167</strain>
    </source>
</reference>
<dbReference type="RefSeq" id="XP_033391486.1">
    <property type="nucleotide sequence ID" value="XM_033539479.1"/>
</dbReference>
<evidence type="ECO:0000313" key="3">
    <source>
        <dbReference type="Proteomes" id="UP000799438"/>
    </source>
</evidence>
<evidence type="ECO:0000256" key="1">
    <source>
        <dbReference type="SAM" id="Phobius"/>
    </source>
</evidence>
<sequence>MTEVGGIQYGFSGQSRLVWKEGTLRDLISSHFGNTQSLAKEHVKLEKVFNARNLVRMAGLEVVWTHNLADHLRLYNDDKSVAIFHHVTFLKYQRHDIFPRGFVDETLRTLALLLPSNDRDTQTWFRQQQSFCNLDVQANKCTRLRADDRRIDNFAFWRDRLVILKQVFDEAEPSTLSQWWYDRRNGPQWYTFWVAVAVLLLTIFFGLVQSIEGALQVYKAYHPDSD</sequence>
<gene>
    <name evidence="2" type="ORF">K452DRAFT_281038</name>
</gene>
<protein>
    <submittedName>
        <fullName evidence="2">Uncharacterized protein</fullName>
    </submittedName>
</protein>
<keyword evidence="1" id="KW-0472">Membrane</keyword>
<proteinExistence type="predicted"/>
<dbReference type="GeneID" id="54296975"/>
<dbReference type="OrthoDB" id="5428890at2759"/>
<keyword evidence="3" id="KW-1185">Reference proteome</keyword>